<dbReference type="Gene3D" id="1.10.3720.10">
    <property type="entry name" value="MetI-like"/>
    <property type="match status" value="1"/>
</dbReference>
<keyword evidence="10" id="KW-1185">Reference proteome</keyword>
<organism evidence="9 10">
    <name type="scientific">Nocardioides soli</name>
    <dbReference type="NCBI Taxonomy" id="1036020"/>
    <lineage>
        <taxon>Bacteria</taxon>
        <taxon>Bacillati</taxon>
        <taxon>Actinomycetota</taxon>
        <taxon>Actinomycetes</taxon>
        <taxon>Propionibacteriales</taxon>
        <taxon>Nocardioidaceae</taxon>
        <taxon>Nocardioides</taxon>
    </lineage>
</organism>
<reference evidence="9 10" key="1">
    <citation type="submission" date="2020-08" db="EMBL/GenBank/DDBJ databases">
        <title>Sequencing the genomes of 1000 actinobacteria strains.</title>
        <authorList>
            <person name="Klenk H.-P."/>
        </authorList>
    </citation>
    <scope>NUCLEOTIDE SEQUENCE [LARGE SCALE GENOMIC DNA]</scope>
    <source>
        <strain evidence="9 10">DSM 105498</strain>
    </source>
</reference>
<feature type="transmembrane region" description="Helical" evidence="7">
    <location>
        <begin position="125"/>
        <end position="144"/>
    </location>
</feature>
<proteinExistence type="inferred from homology"/>
<evidence type="ECO:0000256" key="2">
    <source>
        <dbReference type="ARBA" id="ARBA00022448"/>
    </source>
</evidence>
<feature type="domain" description="ABC transmembrane type-1" evidence="8">
    <location>
        <begin position="59"/>
        <end position="237"/>
    </location>
</feature>
<dbReference type="PROSITE" id="PS50928">
    <property type="entry name" value="ABC_TM1"/>
    <property type="match status" value="1"/>
</dbReference>
<keyword evidence="6 7" id="KW-0472">Membrane</keyword>
<evidence type="ECO:0000256" key="1">
    <source>
        <dbReference type="ARBA" id="ARBA00004651"/>
    </source>
</evidence>
<evidence type="ECO:0000313" key="10">
    <source>
        <dbReference type="Proteomes" id="UP000589626"/>
    </source>
</evidence>
<dbReference type="Pfam" id="PF00528">
    <property type="entry name" value="BPD_transp_1"/>
    <property type="match status" value="1"/>
</dbReference>
<feature type="transmembrane region" description="Helical" evidence="7">
    <location>
        <begin position="56"/>
        <end position="85"/>
    </location>
</feature>
<dbReference type="EMBL" id="JACHWR010000002">
    <property type="protein sequence ID" value="MBB3042591.1"/>
    <property type="molecule type" value="Genomic_DNA"/>
</dbReference>
<dbReference type="PANTHER" id="PTHR30151:SF20">
    <property type="entry name" value="ABC TRANSPORTER PERMEASE PROTEIN HI_0355-RELATED"/>
    <property type="match status" value="1"/>
</dbReference>
<dbReference type="PANTHER" id="PTHR30151">
    <property type="entry name" value="ALKANE SULFONATE ABC TRANSPORTER-RELATED, MEMBRANE SUBUNIT"/>
    <property type="match status" value="1"/>
</dbReference>
<dbReference type="AlphaFoldDB" id="A0A7W4VVK8"/>
<dbReference type="InterPro" id="IPR000515">
    <property type="entry name" value="MetI-like"/>
</dbReference>
<feature type="transmembrane region" description="Helical" evidence="7">
    <location>
        <begin position="216"/>
        <end position="239"/>
    </location>
</feature>
<gene>
    <name evidence="9" type="ORF">FHU40_002409</name>
</gene>
<dbReference type="Proteomes" id="UP000589626">
    <property type="component" value="Unassembled WGS sequence"/>
</dbReference>
<feature type="transmembrane region" description="Helical" evidence="7">
    <location>
        <begin position="173"/>
        <end position="196"/>
    </location>
</feature>
<keyword evidence="5 7" id="KW-1133">Transmembrane helix</keyword>
<dbReference type="GO" id="GO:0055085">
    <property type="term" value="P:transmembrane transport"/>
    <property type="evidence" value="ECO:0007669"/>
    <property type="project" value="InterPro"/>
</dbReference>
<name>A0A7W4VVK8_9ACTN</name>
<keyword evidence="2 7" id="KW-0813">Transport</keyword>
<evidence type="ECO:0000256" key="4">
    <source>
        <dbReference type="ARBA" id="ARBA00022692"/>
    </source>
</evidence>
<comment type="caution">
    <text evidence="9">The sequence shown here is derived from an EMBL/GenBank/DDBJ whole genome shotgun (WGS) entry which is preliminary data.</text>
</comment>
<dbReference type="RefSeq" id="WP_183592541.1">
    <property type="nucleotide sequence ID" value="NZ_JACHWR010000002.1"/>
</dbReference>
<evidence type="ECO:0000259" key="8">
    <source>
        <dbReference type="PROSITE" id="PS50928"/>
    </source>
</evidence>
<accession>A0A7W4VVK8</accession>
<dbReference type="GO" id="GO:0005886">
    <property type="term" value="C:plasma membrane"/>
    <property type="evidence" value="ECO:0007669"/>
    <property type="project" value="UniProtKB-SubCell"/>
</dbReference>
<evidence type="ECO:0000313" key="9">
    <source>
        <dbReference type="EMBL" id="MBB3042591.1"/>
    </source>
</evidence>
<keyword evidence="4 7" id="KW-0812">Transmembrane</keyword>
<evidence type="ECO:0000256" key="3">
    <source>
        <dbReference type="ARBA" id="ARBA00022475"/>
    </source>
</evidence>
<dbReference type="InterPro" id="IPR035906">
    <property type="entry name" value="MetI-like_sf"/>
</dbReference>
<dbReference type="CDD" id="cd06261">
    <property type="entry name" value="TM_PBP2"/>
    <property type="match status" value="1"/>
</dbReference>
<comment type="subcellular location">
    <subcellularLocation>
        <location evidence="1 7">Cell membrane</location>
        <topology evidence="1 7">Multi-pass membrane protein</topology>
    </subcellularLocation>
</comment>
<feature type="transmembrane region" description="Helical" evidence="7">
    <location>
        <begin position="12"/>
        <end position="36"/>
    </location>
</feature>
<evidence type="ECO:0000256" key="6">
    <source>
        <dbReference type="ARBA" id="ARBA00023136"/>
    </source>
</evidence>
<evidence type="ECO:0000256" key="7">
    <source>
        <dbReference type="RuleBase" id="RU363032"/>
    </source>
</evidence>
<protein>
    <submittedName>
        <fullName evidence="9">ABC-type nitrate/sulfonate/bicarbonate transport system permease component</fullName>
    </submittedName>
</protein>
<comment type="similarity">
    <text evidence="7">Belongs to the binding-protein-dependent transport system permease family.</text>
</comment>
<sequence length="251" mass="27190">MKHKIAVWCLRILGLIGLFGAWAYATGPGGVSPILVPKMSVVWEQFKLLVTSSHTWSSAGITAVELLAAFAIALVAGVVVGFICGRTPFRAEVAEPLIAWGYLVPLVLFYPLFILWFGVGMQSKIAYGALSGFFPIAFNSLRGFRAIDQRYLKVARAFGASGSQTDWQVKMPAALPMVLSGVRIGAALCMITVILAEMLASTRGLGYELARASQTLQVAEAFALILILLVFVAIVQYAINHFGKERYRTDA</sequence>
<dbReference type="SUPFAM" id="SSF161098">
    <property type="entry name" value="MetI-like"/>
    <property type="match status" value="1"/>
</dbReference>
<feature type="transmembrane region" description="Helical" evidence="7">
    <location>
        <begin position="97"/>
        <end position="119"/>
    </location>
</feature>
<evidence type="ECO:0000256" key="5">
    <source>
        <dbReference type="ARBA" id="ARBA00022989"/>
    </source>
</evidence>
<keyword evidence="3" id="KW-1003">Cell membrane</keyword>